<dbReference type="Proteomes" id="UP000294565">
    <property type="component" value="Segment"/>
</dbReference>
<dbReference type="GeneID" id="63743080"/>
<evidence type="ECO:0000313" key="1">
    <source>
        <dbReference type="EMBL" id="QBP29745.1"/>
    </source>
</evidence>
<sequence length="81" mass="9239">MDVYVVLYLGPLTPHVVGVSAKLQGAELIRANVATKRADDDYLWHQHGRSDVVDRDTALWRNCYRAAYDHMTVSNHDLKDD</sequence>
<protein>
    <submittedName>
        <fullName evidence="1">Uncharacterized protein</fullName>
    </submittedName>
</protein>
<dbReference type="RefSeq" id="YP_010049757.1">
    <property type="nucleotide sequence ID" value="NC_054393.1"/>
</dbReference>
<dbReference type="KEGG" id="vg:63743080"/>
<keyword evidence="2" id="KW-1185">Reference proteome</keyword>
<evidence type="ECO:0000313" key="2">
    <source>
        <dbReference type="Proteomes" id="UP000294565"/>
    </source>
</evidence>
<proteinExistence type="predicted"/>
<reference evidence="1 2" key="1">
    <citation type="submission" date="2019-02" db="EMBL/GenBank/DDBJ databases">
        <authorList>
            <person name="Kanzanas C."/>
            <person name="Smith M.A."/>
            <person name="Zack K.M."/>
            <person name="Garlena R.A."/>
            <person name="Russell D.A."/>
            <person name="Pope W.H."/>
            <person name="Jacobs-Sera D."/>
            <person name="Hatfull G.F."/>
        </authorList>
    </citation>
    <scope>NUCLEOTIDE SEQUENCE [LARGE SCALE GENOMIC DNA]</scope>
</reference>
<organism evidence="1 2">
    <name type="scientific">Mycobacterium phage Typha</name>
    <dbReference type="NCBI Taxonomy" id="2517971"/>
    <lineage>
        <taxon>Viruses</taxon>
        <taxon>Duplodnaviria</taxon>
        <taxon>Heunggongvirae</taxon>
        <taxon>Uroviricota</taxon>
        <taxon>Caudoviricetes</taxon>
        <taxon>Typhavirus</taxon>
        <taxon>Typhavirus typha</taxon>
    </lineage>
</organism>
<accession>A0A482JAR5</accession>
<dbReference type="EMBL" id="MK494099">
    <property type="protein sequence ID" value="QBP29745.1"/>
    <property type="molecule type" value="Genomic_DNA"/>
</dbReference>
<name>A0A482JAR5_9CAUD</name>
<gene>
    <name evidence="1" type="primary">90</name>
    <name evidence="1" type="ORF">SEA_TYPHA_90</name>
</gene>